<keyword evidence="2 4" id="KW-0560">Oxidoreductase</keyword>
<evidence type="ECO:0000313" key="4">
    <source>
        <dbReference type="EMBL" id="ANU08443.1"/>
    </source>
</evidence>
<organism evidence="4 5">
    <name type="scientific">Paraurantiacibacter namhicola</name>
    <dbReference type="NCBI Taxonomy" id="645517"/>
    <lineage>
        <taxon>Bacteria</taxon>
        <taxon>Pseudomonadati</taxon>
        <taxon>Pseudomonadota</taxon>
        <taxon>Alphaproteobacteria</taxon>
        <taxon>Sphingomonadales</taxon>
        <taxon>Erythrobacteraceae</taxon>
        <taxon>Paraurantiacibacter</taxon>
    </lineage>
</organism>
<dbReference type="PRINTS" id="PR00081">
    <property type="entry name" value="GDHRDH"/>
</dbReference>
<dbReference type="PRINTS" id="PR00080">
    <property type="entry name" value="SDRFAMILY"/>
</dbReference>
<dbReference type="InterPro" id="IPR002347">
    <property type="entry name" value="SDR_fam"/>
</dbReference>
<dbReference type="EC" id="1.1.1.163" evidence="4"/>
<dbReference type="InterPro" id="IPR036291">
    <property type="entry name" value="NAD(P)-bd_dom_sf"/>
</dbReference>
<dbReference type="SUPFAM" id="SSF51735">
    <property type="entry name" value="NAD(P)-binding Rossmann-fold domains"/>
    <property type="match status" value="1"/>
</dbReference>
<name>A0A1C7DAX2_9SPHN</name>
<dbReference type="PANTHER" id="PTHR42760">
    <property type="entry name" value="SHORT-CHAIN DEHYDROGENASES/REDUCTASES FAMILY MEMBER"/>
    <property type="match status" value="1"/>
</dbReference>
<reference evidence="4 5" key="1">
    <citation type="submission" date="2016-07" db="EMBL/GenBank/DDBJ databases">
        <title>Complete genome sequence of Altererythrobacter namhicola JCM 16345T, containing esterase-encoding genes.</title>
        <authorList>
            <person name="Cheng H."/>
            <person name="Wu Y.-H."/>
            <person name="Jian S.-L."/>
            <person name="Huo Y.-Y."/>
            <person name="Wang C.-S."/>
            <person name="Xu X.-W."/>
        </authorList>
    </citation>
    <scope>NUCLEOTIDE SEQUENCE [LARGE SCALE GENOMIC DNA]</scope>
    <source>
        <strain evidence="4 5">JCM 16345</strain>
    </source>
</reference>
<keyword evidence="5" id="KW-1185">Reference proteome</keyword>
<dbReference type="STRING" id="645517.A6F65_02157"/>
<dbReference type="EMBL" id="CP016545">
    <property type="protein sequence ID" value="ANU08443.1"/>
    <property type="molecule type" value="Genomic_DNA"/>
</dbReference>
<dbReference type="PANTHER" id="PTHR42760:SF133">
    <property type="entry name" value="3-OXOACYL-[ACYL-CARRIER-PROTEIN] REDUCTASE"/>
    <property type="match status" value="1"/>
</dbReference>
<evidence type="ECO:0000256" key="2">
    <source>
        <dbReference type="ARBA" id="ARBA00023002"/>
    </source>
</evidence>
<proteinExistence type="inferred from homology"/>
<evidence type="ECO:0000259" key="3">
    <source>
        <dbReference type="SMART" id="SM00822"/>
    </source>
</evidence>
<dbReference type="RefSeq" id="WP_067788543.1">
    <property type="nucleotide sequence ID" value="NZ_CP016545.1"/>
</dbReference>
<dbReference type="AlphaFoldDB" id="A0A1C7DAX2"/>
<evidence type="ECO:0000256" key="1">
    <source>
        <dbReference type="ARBA" id="ARBA00006484"/>
    </source>
</evidence>
<dbReference type="FunFam" id="3.40.50.720:FF:000084">
    <property type="entry name" value="Short-chain dehydrogenase reductase"/>
    <property type="match status" value="1"/>
</dbReference>
<gene>
    <name evidence="4" type="primary">cpnA_2</name>
    <name evidence="4" type="ORF">A6F65_02157</name>
</gene>
<comment type="similarity">
    <text evidence="1">Belongs to the short-chain dehydrogenases/reductases (SDR) family.</text>
</comment>
<protein>
    <submittedName>
        <fullName evidence="4">Cyclopentanol dehydrogenase</fullName>
        <ecNumber evidence="4">1.1.1.163</ecNumber>
    </submittedName>
</protein>
<dbReference type="InterPro" id="IPR020904">
    <property type="entry name" value="Sc_DH/Rdtase_CS"/>
</dbReference>
<accession>A0A1C7DAX2</accession>
<dbReference type="Proteomes" id="UP000092698">
    <property type="component" value="Chromosome"/>
</dbReference>
<sequence length="259" mass="26567">MTIALEGLTVAVTGAAGGIGSQICKALKAAGANVVASDMQDDGSHVAADHYQQHDVTSADDWAALARLVEKKYGRLDALVNNAGISIVATVENTSLEQWRRLNGVNVESIVLGAQALLPLLKEGGKARASGAAMVNMSSIGGQRGAALNSAYCASKGAVKILTKSMAAEFALLGYNIRANSVHPGGVETPMLKSIIDEYVSLGAVPSADVAKQAIIANHPLGRFARPEEIAGAVVFLCSDAASFVTGAEYNVDGGFTAV</sequence>
<dbReference type="KEGG" id="anh:A6F65_02157"/>
<dbReference type="Pfam" id="PF13561">
    <property type="entry name" value="adh_short_C2"/>
    <property type="match status" value="1"/>
</dbReference>
<evidence type="ECO:0000313" key="5">
    <source>
        <dbReference type="Proteomes" id="UP000092698"/>
    </source>
</evidence>
<dbReference type="SMART" id="SM00822">
    <property type="entry name" value="PKS_KR"/>
    <property type="match status" value="1"/>
</dbReference>
<dbReference type="OrthoDB" id="5457012at2"/>
<dbReference type="InterPro" id="IPR057326">
    <property type="entry name" value="KR_dom"/>
</dbReference>
<dbReference type="PROSITE" id="PS00061">
    <property type="entry name" value="ADH_SHORT"/>
    <property type="match status" value="1"/>
</dbReference>
<dbReference type="Gene3D" id="3.40.50.720">
    <property type="entry name" value="NAD(P)-binding Rossmann-like Domain"/>
    <property type="match status" value="1"/>
</dbReference>
<feature type="domain" description="Ketoreductase" evidence="3">
    <location>
        <begin position="8"/>
        <end position="188"/>
    </location>
</feature>
<dbReference type="GO" id="GO:0055041">
    <property type="term" value="F:cyclopentanol dehydrogenase activity"/>
    <property type="evidence" value="ECO:0007669"/>
    <property type="project" value="UniProtKB-EC"/>
</dbReference>